<feature type="compositionally biased region" description="Low complexity" evidence="1">
    <location>
        <begin position="26"/>
        <end position="46"/>
    </location>
</feature>
<evidence type="ECO:0000313" key="3">
    <source>
        <dbReference type="Proteomes" id="UP000558997"/>
    </source>
</evidence>
<reference evidence="2 3" key="1">
    <citation type="submission" date="2020-08" db="EMBL/GenBank/DDBJ databases">
        <title>Sequencing the genomes of 1000 actinobacteria strains.</title>
        <authorList>
            <person name="Klenk H.-P."/>
        </authorList>
    </citation>
    <scope>NUCLEOTIDE SEQUENCE [LARGE SCALE GENOMIC DNA]</scope>
    <source>
        <strain evidence="2 3">DSM 17294</strain>
    </source>
</reference>
<keyword evidence="3" id="KW-1185">Reference proteome</keyword>
<evidence type="ECO:0000256" key="1">
    <source>
        <dbReference type="SAM" id="MobiDB-lite"/>
    </source>
</evidence>
<feature type="region of interest" description="Disordered" evidence="1">
    <location>
        <begin position="26"/>
        <end position="65"/>
    </location>
</feature>
<comment type="caution">
    <text evidence="2">The sequence shown here is derived from an EMBL/GenBank/DDBJ whole genome shotgun (WGS) entry which is preliminary data.</text>
</comment>
<name>A0A841DGA8_9ACTN</name>
<accession>A0A841DGA8</accession>
<gene>
    <name evidence="2" type="ORF">HDA44_000262</name>
</gene>
<evidence type="ECO:0000313" key="2">
    <source>
        <dbReference type="EMBL" id="MBB5976921.1"/>
    </source>
</evidence>
<dbReference type="AlphaFoldDB" id="A0A841DGA8"/>
<dbReference type="EMBL" id="JACHNF010000001">
    <property type="protein sequence ID" value="MBB5976921.1"/>
    <property type="molecule type" value="Genomic_DNA"/>
</dbReference>
<dbReference type="Proteomes" id="UP000558997">
    <property type="component" value="Unassembled WGS sequence"/>
</dbReference>
<organism evidence="2 3">
    <name type="scientific">Kribbella solani</name>
    <dbReference type="NCBI Taxonomy" id="236067"/>
    <lineage>
        <taxon>Bacteria</taxon>
        <taxon>Bacillati</taxon>
        <taxon>Actinomycetota</taxon>
        <taxon>Actinomycetes</taxon>
        <taxon>Propionibacteriales</taxon>
        <taxon>Kribbellaceae</taxon>
        <taxon>Kribbella</taxon>
    </lineage>
</organism>
<dbReference type="RefSeq" id="WP_337905579.1">
    <property type="nucleotide sequence ID" value="NZ_BAAAVN010000005.1"/>
</dbReference>
<proteinExistence type="predicted"/>
<protein>
    <submittedName>
        <fullName evidence="2">Uncharacterized protein</fullName>
    </submittedName>
</protein>
<sequence length="327" mass="34432">MIGGGVAGIVVIALLVFLGIRAFGGDDTPTSGPSTTTTAQPTDGPSSSGGGQNGELGNATGQAKTATEKLQSNGFGCSDLFNTSQGAHRGCFKYDNSTKAEAVFQFQSDGTILAIRFESQNADNINNAQVVFDQILQAVGNDTFGGDQVKKVQDAVKSGQKSEKVGSTWGEFELRNDGDTVRLSGAKSGEDSLDIPPKQFDTQKPQLVAALKGKGYVCTSSCTKETGDSNYQRVYFYASDGQGIKVLQMSASGSPGDVKRAMPTVMNDAFGALKGGDVAALKSYIQAHGDGKSYASYVAGWRVEIRGNNSDSYSSQQIEITYESFYV</sequence>